<dbReference type="SUPFAM" id="SSF101473">
    <property type="entry name" value="DhaL-like"/>
    <property type="match status" value="1"/>
</dbReference>
<gene>
    <name evidence="1" type="ORF">K432DRAFT_462737</name>
</gene>
<dbReference type="InterPro" id="IPR036117">
    <property type="entry name" value="DhaL_dom_sf"/>
</dbReference>
<evidence type="ECO:0000313" key="2">
    <source>
        <dbReference type="Proteomes" id="UP000250266"/>
    </source>
</evidence>
<dbReference type="AlphaFoldDB" id="A0A8E2JBP3"/>
<proteinExistence type="predicted"/>
<evidence type="ECO:0000313" key="1">
    <source>
        <dbReference type="EMBL" id="OCK76619.1"/>
    </source>
</evidence>
<dbReference type="GO" id="GO:0006071">
    <property type="term" value="P:glycerol metabolic process"/>
    <property type="evidence" value="ECO:0007669"/>
    <property type="project" value="InterPro"/>
</dbReference>
<organism evidence="1 2">
    <name type="scientific">Lepidopterella palustris CBS 459.81</name>
    <dbReference type="NCBI Taxonomy" id="1314670"/>
    <lineage>
        <taxon>Eukaryota</taxon>
        <taxon>Fungi</taxon>
        <taxon>Dikarya</taxon>
        <taxon>Ascomycota</taxon>
        <taxon>Pezizomycotina</taxon>
        <taxon>Dothideomycetes</taxon>
        <taxon>Pleosporomycetidae</taxon>
        <taxon>Mytilinidiales</taxon>
        <taxon>Argynnaceae</taxon>
        <taxon>Lepidopterella</taxon>
    </lineage>
</organism>
<accession>A0A8E2JBP3</accession>
<sequence>MGREDGQHRYVPCRRDFLAPQEWPLNKLTQQNATESARTNLPRLPSKIIFNDTSIQERIKAGCESIIAAEPTITEYDTIVGDGNCRHKLRDGAVNVLEFISSQDLSHLPRVVSALVDD</sequence>
<protein>
    <submittedName>
        <fullName evidence="1">Uncharacterized protein</fullName>
    </submittedName>
</protein>
<keyword evidence="2" id="KW-1185">Reference proteome</keyword>
<dbReference type="EMBL" id="KV745194">
    <property type="protein sequence ID" value="OCK76619.1"/>
    <property type="molecule type" value="Genomic_DNA"/>
</dbReference>
<reference evidence="1 2" key="1">
    <citation type="journal article" date="2016" name="Nat. Commun.">
        <title>Ectomycorrhizal ecology is imprinted in the genome of the dominant symbiotic fungus Cenococcum geophilum.</title>
        <authorList>
            <consortium name="DOE Joint Genome Institute"/>
            <person name="Peter M."/>
            <person name="Kohler A."/>
            <person name="Ohm R.A."/>
            <person name="Kuo A."/>
            <person name="Krutzmann J."/>
            <person name="Morin E."/>
            <person name="Arend M."/>
            <person name="Barry K.W."/>
            <person name="Binder M."/>
            <person name="Choi C."/>
            <person name="Clum A."/>
            <person name="Copeland A."/>
            <person name="Grisel N."/>
            <person name="Haridas S."/>
            <person name="Kipfer T."/>
            <person name="LaButti K."/>
            <person name="Lindquist E."/>
            <person name="Lipzen A."/>
            <person name="Maire R."/>
            <person name="Meier B."/>
            <person name="Mihaltcheva S."/>
            <person name="Molinier V."/>
            <person name="Murat C."/>
            <person name="Poggeler S."/>
            <person name="Quandt C.A."/>
            <person name="Sperisen C."/>
            <person name="Tritt A."/>
            <person name="Tisserant E."/>
            <person name="Crous P.W."/>
            <person name="Henrissat B."/>
            <person name="Nehls U."/>
            <person name="Egli S."/>
            <person name="Spatafora J.W."/>
            <person name="Grigoriev I.V."/>
            <person name="Martin F.M."/>
        </authorList>
    </citation>
    <scope>NUCLEOTIDE SEQUENCE [LARGE SCALE GENOMIC DNA]</scope>
    <source>
        <strain evidence="1 2">CBS 459.81</strain>
    </source>
</reference>
<dbReference type="Gene3D" id="1.25.40.340">
    <property type="match status" value="1"/>
</dbReference>
<dbReference type="Proteomes" id="UP000250266">
    <property type="component" value="Unassembled WGS sequence"/>
</dbReference>
<dbReference type="OrthoDB" id="2139957at2759"/>
<dbReference type="GO" id="GO:0004371">
    <property type="term" value="F:glycerone kinase activity"/>
    <property type="evidence" value="ECO:0007669"/>
    <property type="project" value="InterPro"/>
</dbReference>
<name>A0A8E2JBP3_9PEZI</name>